<protein>
    <recommendedName>
        <fullName evidence="4">NADH-ubiquinone oxidoreductase B15 subunit</fullName>
    </recommendedName>
</protein>
<dbReference type="Proteomes" id="UP000886653">
    <property type="component" value="Unassembled WGS sequence"/>
</dbReference>
<reference evidence="2" key="1">
    <citation type="submission" date="2013-11" db="EMBL/GenBank/DDBJ databases">
        <title>Genome sequence of the fusiform rust pathogen reveals effectors for host alternation and coevolution with pine.</title>
        <authorList>
            <consortium name="DOE Joint Genome Institute"/>
            <person name="Smith K."/>
            <person name="Pendleton A."/>
            <person name="Kubisiak T."/>
            <person name="Anderson C."/>
            <person name="Salamov A."/>
            <person name="Aerts A."/>
            <person name="Riley R."/>
            <person name="Clum A."/>
            <person name="Lindquist E."/>
            <person name="Ence D."/>
            <person name="Campbell M."/>
            <person name="Kronenberg Z."/>
            <person name="Feau N."/>
            <person name="Dhillon B."/>
            <person name="Hamelin R."/>
            <person name="Burleigh J."/>
            <person name="Smith J."/>
            <person name="Yandell M."/>
            <person name="Nelson C."/>
            <person name="Grigoriev I."/>
            <person name="Davis J."/>
        </authorList>
    </citation>
    <scope>NUCLEOTIDE SEQUENCE</scope>
    <source>
        <strain evidence="2">G11</strain>
    </source>
</reference>
<dbReference type="EMBL" id="MU167234">
    <property type="protein sequence ID" value="KAG0148713.1"/>
    <property type="molecule type" value="Genomic_DNA"/>
</dbReference>
<sequence>MGGISNQNGFHALRHNPNIDKYGLMRDEVIQSFKFNKRNTRNTFIILGLIPISFFYIAVIDSHKWEIRGKRRGESLYKYPSSSTTSTTIED</sequence>
<feature type="transmembrane region" description="Helical" evidence="1">
    <location>
        <begin position="43"/>
        <end position="62"/>
    </location>
</feature>
<dbReference type="OrthoDB" id="15108at2759"/>
<keyword evidence="1" id="KW-0472">Membrane</keyword>
<evidence type="ECO:0000313" key="2">
    <source>
        <dbReference type="EMBL" id="KAG0148713.1"/>
    </source>
</evidence>
<dbReference type="PANTHER" id="PTHR39476:SF1">
    <property type="entry name" value="NADH DEHYDROGENASE [UBIQUINONE] 1 BETA SUBCOMPLEX SUBUNIT 4"/>
    <property type="match status" value="1"/>
</dbReference>
<proteinExistence type="predicted"/>
<dbReference type="PANTHER" id="PTHR39476">
    <property type="entry name" value="NADH:UBIQUINONE OXIDOREDUCTASE 6.6KD SUBUNIT"/>
    <property type="match status" value="1"/>
</dbReference>
<accession>A0A9P6NR35</accession>
<comment type="caution">
    <text evidence="2">The sequence shown here is derived from an EMBL/GenBank/DDBJ whole genome shotgun (WGS) entry which is preliminary data.</text>
</comment>
<name>A0A9P6NR35_9BASI</name>
<dbReference type="AlphaFoldDB" id="A0A9P6NR35"/>
<evidence type="ECO:0000313" key="3">
    <source>
        <dbReference type="Proteomes" id="UP000886653"/>
    </source>
</evidence>
<keyword evidence="1" id="KW-1133">Transmembrane helix</keyword>
<organism evidence="2 3">
    <name type="scientific">Cronartium quercuum f. sp. fusiforme G11</name>
    <dbReference type="NCBI Taxonomy" id="708437"/>
    <lineage>
        <taxon>Eukaryota</taxon>
        <taxon>Fungi</taxon>
        <taxon>Dikarya</taxon>
        <taxon>Basidiomycota</taxon>
        <taxon>Pucciniomycotina</taxon>
        <taxon>Pucciniomycetes</taxon>
        <taxon>Pucciniales</taxon>
        <taxon>Coleosporiaceae</taxon>
        <taxon>Cronartium</taxon>
    </lineage>
</organism>
<evidence type="ECO:0000256" key="1">
    <source>
        <dbReference type="SAM" id="Phobius"/>
    </source>
</evidence>
<keyword evidence="3" id="KW-1185">Reference proteome</keyword>
<gene>
    <name evidence="2" type="ORF">CROQUDRAFT_89984</name>
</gene>
<evidence type="ECO:0008006" key="4">
    <source>
        <dbReference type="Google" id="ProtNLM"/>
    </source>
</evidence>
<keyword evidence="1" id="KW-0812">Transmembrane</keyword>